<dbReference type="PIRSF" id="PIRSF001563">
    <property type="entry name" value="Folylpolyglu_synth"/>
    <property type="match status" value="1"/>
</dbReference>
<dbReference type="EMBL" id="CP002831">
    <property type="protein sequence ID" value="AFC22867.1"/>
    <property type="molecule type" value="Genomic_DNA"/>
</dbReference>
<evidence type="ECO:0000256" key="3">
    <source>
        <dbReference type="ARBA" id="ARBA00004799"/>
    </source>
</evidence>
<dbReference type="EC" id="6.3.2.17" evidence="7"/>
<evidence type="ECO:0000256" key="18">
    <source>
        <dbReference type="ARBA" id="ARBA00047493"/>
    </source>
</evidence>
<dbReference type="InterPro" id="IPR004101">
    <property type="entry name" value="Mur_ligase_C"/>
</dbReference>
<evidence type="ECO:0000259" key="24">
    <source>
        <dbReference type="Pfam" id="PF08245"/>
    </source>
</evidence>
<dbReference type="GO" id="GO:0005524">
    <property type="term" value="F:ATP binding"/>
    <property type="evidence" value="ECO:0007669"/>
    <property type="project" value="UniProtKB-KW"/>
</dbReference>
<evidence type="ECO:0000256" key="13">
    <source>
        <dbReference type="ARBA" id="ARBA00022842"/>
    </source>
</evidence>
<dbReference type="GO" id="GO:0005737">
    <property type="term" value="C:cytoplasm"/>
    <property type="evidence" value="ECO:0007669"/>
    <property type="project" value="TreeGrafter"/>
</dbReference>
<evidence type="ECO:0000256" key="9">
    <source>
        <dbReference type="ARBA" id="ARBA00022598"/>
    </source>
</evidence>
<feature type="domain" description="Mur ligase C-terminal" evidence="23">
    <location>
        <begin position="309"/>
        <end position="427"/>
    </location>
</feature>
<evidence type="ECO:0000256" key="11">
    <source>
        <dbReference type="ARBA" id="ARBA00022741"/>
    </source>
</evidence>
<evidence type="ECO:0000256" key="19">
    <source>
        <dbReference type="ARBA" id="ARBA00047808"/>
    </source>
</evidence>
<dbReference type="KEGG" id="sgn:SGRA_0122"/>
<dbReference type="NCBIfam" id="TIGR01499">
    <property type="entry name" value="folC"/>
    <property type="match status" value="1"/>
</dbReference>
<accession>H6L4Z5</accession>
<evidence type="ECO:0000256" key="4">
    <source>
        <dbReference type="ARBA" id="ARBA00005150"/>
    </source>
</evidence>
<comment type="catalytic activity">
    <reaction evidence="18">
        <text>(6S)-5,6,7,8-tetrahydrofolyl-(gamma-L-Glu)(n) + L-glutamate + ATP = (6S)-5,6,7,8-tetrahydrofolyl-(gamma-L-Glu)(n+1) + ADP + phosphate + H(+)</text>
        <dbReference type="Rhea" id="RHEA:10580"/>
        <dbReference type="Rhea" id="RHEA-COMP:14738"/>
        <dbReference type="Rhea" id="RHEA-COMP:14740"/>
        <dbReference type="ChEBI" id="CHEBI:15378"/>
        <dbReference type="ChEBI" id="CHEBI:29985"/>
        <dbReference type="ChEBI" id="CHEBI:30616"/>
        <dbReference type="ChEBI" id="CHEBI:43474"/>
        <dbReference type="ChEBI" id="CHEBI:141005"/>
        <dbReference type="ChEBI" id="CHEBI:456216"/>
        <dbReference type="EC" id="6.3.2.17"/>
    </reaction>
</comment>
<evidence type="ECO:0000256" key="1">
    <source>
        <dbReference type="ARBA" id="ARBA00001946"/>
    </source>
</evidence>
<dbReference type="GO" id="GO:0008841">
    <property type="term" value="F:dihydrofolate synthase activity"/>
    <property type="evidence" value="ECO:0007669"/>
    <property type="project" value="UniProtKB-EC"/>
</dbReference>
<evidence type="ECO:0000256" key="15">
    <source>
        <dbReference type="ARBA" id="ARBA00030048"/>
    </source>
</evidence>
<evidence type="ECO:0000256" key="5">
    <source>
        <dbReference type="ARBA" id="ARBA00008276"/>
    </source>
</evidence>
<dbReference type="Pfam" id="PF02875">
    <property type="entry name" value="Mur_ligase_C"/>
    <property type="match status" value="1"/>
</dbReference>
<protein>
    <recommendedName>
        <fullName evidence="8">Dihydrofolate synthase/folylpolyglutamate synthase</fullName>
        <ecNumber evidence="6">6.3.2.12</ecNumber>
        <ecNumber evidence="7">6.3.2.17</ecNumber>
    </recommendedName>
    <alternativeName>
        <fullName evidence="17">Folylpoly-gamma-glutamate synthetase-dihydrofolate synthetase</fullName>
    </alternativeName>
    <alternativeName>
        <fullName evidence="15">Folylpolyglutamate synthetase</fullName>
    </alternativeName>
    <alternativeName>
        <fullName evidence="16">Tetrahydrofolylpolyglutamate synthase</fullName>
    </alternativeName>
</protein>
<evidence type="ECO:0000256" key="10">
    <source>
        <dbReference type="ARBA" id="ARBA00022723"/>
    </source>
</evidence>
<dbReference type="AlphaFoldDB" id="H6L4Z5"/>
<keyword evidence="10" id="KW-0479">Metal-binding</keyword>
<keyword evidence="13" id="KW-0460">Magnesium</keyword>
<evidence type="ECO:0000256" key="6">
    <source>
        <dbReference type="ARBA" id="ARBA00013023"/>
    </source>
</evidence>
<evidence type="ECO:0000256" key="21">
    <source>
        <dbReference type="ARBA" id="ARBA00049161"/>
    </source>
</evidence>
<keyword evidence="12 22" id="KW-0067">ATP-binding</keyword>
<dbReference type="RefSeq" id="WP_014373118.1">
    <property type="nucleotide sequence ID" value="NC_016940.1"/>
</dbReference>
<dbReference type="InterPro" id="IPR001645">
    <property type="entry name" value="Folylpolyglutamate_synth"/>
</dbReference>
<dbReference type="GO" id="GO:0046872">
    <property type="term" value="F:metal ion binding"/>
    <property type="evidence" value="ECO:0007669"/>
    <property type="project" value="UniProtKB-KW"/>
</dbReference>
<evidence type="ECO:0000259" key="23">
    <source>
        <dbReference type="Pfam" id="PF02875"/>
    </source>
</evidence>
<evidence type="ECO:0000256" key="20">
    <source>
        <dbReference type="ARBA" id="ARBA00049035"/>
    </source>
</evidence>
<reference evidence="25 26" key="1">
    <citation type="journal article" date="2012" name="Stand. Genomic Sci.">
        <title>Complete genome sequencing and analysis of Saprospira grandis str. Lewin, a predatory marine bacterium.</title>
        <authorList>
            <person name="Saw J.H."/>
            <person name="Yuryev A."/>
            <person name="Kanbe M."/>
            <person name="Hou S."/>
            <person name="Young A.G."/>
            <person name="Aizawa S."/>
            <person name="Alam M."/>
        </authorList>
    </citation>
    <scope>NUCLEOTIDE SEQUENCE [LARGE SCALE GENOMIC DNA]</scope>
    <source>
        <strain evidence="25 26">Lewin</strain>
    </source>
</reference>
<keyword evidence="14" id="KW-0289">Folate biosynthesis</keyword>
<dbReference type="SUPFAM" id="SSF53623">
    <property type="entry name" value="MurD-like peptide ligases, catalytic domain"/>
    <property type="match status" value="1"/>
</dbReference>
<keyword evidence="9 22" id="KW-0436">Ligase</keyword>
<dbReference type="InterPro" id="IPR036615">
    <property type="entry name" value="Mur_ligase_C_dom_sf"/>
</dbReference>
<comment type="pathway">
    <text evidence="3">Cofactor biosynthesis; tetrahydrofolate biosynthesis; 7,8-dihydrofolate from 2-amino-4-hydroxy-6-hydroxymethyl-7,8-dihydropteridine diphosphate and 4-aminobenzoate: step 2/2.</text>
</comment>
<gene>
    <name evidence="25" type="ordered locus">SGRA_0122</name>
</gene>
<dbReference type="Proteomes" id="UP000007519">
    <property type="component" value="Chromosome"/>
</dbReference>
<comment type="catalytic activity">
    <reaction evidence="21">
        <text>7,8-dihydropteroate + L-glutamate + ATP = 7,8-dihydrofolate + ADP + phosphate + H(+)</text>
        <dbReference type="Rhea" id="RHEA:23584"/>
        <dbReference type="ChEBI" id="CHEBI:15378"/>
        <dbReference type="ChEBI" id="CHEBI:17839"/>
        <dbReference type="ChEBI" id="CHEBI:29985"/>
        <dbReference type="ChEBI" id="CHEBI:30616"/>
        <dbReference type="ChEBI" id="CHEBI:43474"/>
        <dbReference type="ChEBI" id="CHEBI:57451"/>
        <dbReference type="ChEBI" id="CHEBI:456216"/>
        <dbReference type="EC" id="6.3.2.12"/>
    </reaction>
</comment>
<dbReference type="HOGENOM" id="CLU_015869_1_1_10"/>
<evidence type="ECO:0000313" key="25">
    <source>
        <dbReference type="EMBL" id="AFC22867.1"/>
    </source>
</evidence>
<dbReference type="InterPro" id="IPR036565">
    <property type="entry name" value="Mur-like_cat_sf"/>
</dbReference>
<dbReference type="InterPro" id="IPR018109">
    <property type="entry name" value="Folylpolyglutamate_synth_CS"/>
</dbReference>
<dbReference type="InterPro" id="IPR013221">
    <property type="entry name" value="Mur_ligase_cen"/>
</dbReference>
<sequence length="435" mass="48376">MKKNNRSYQEALDFLYAQLPMFQRQGSTAFKKTLDNSWRLSERLGAPEKKFRSVHIAGTNGKGSSTHVLAGLLQAQGYKVGIYSSPHYKDFRERIKINGQYISEEEVVNFVGEQEEFILDQQLSFFELTVGMAFHYFAQQKVDWAIIETGLGGRLDSTNIISPELSLITNIGWDHSDILGESLGLIAGEKAGIIKAQTPVIIGERQSEEIAQAFAQKAKVEQAPLYYAEELVQLEKGEENLLGGHYNYQYRHLAAADIFLDLAGDFQFFNLRLALAALHLMQEKQLIELSEKKIKFALANIRSLTGFMGRWQLLEEGPPMLLCDSAHNVDGLRYLGQMLAKMEYAQLHFVFGMVRDKSADKILAALPKAANYYFAAAQIPRAKPAEQLAQEAANFGLKGSAHESVAAALAAAKAMAKKEDIIFVGGSIFVVAEIL</sequence>
<keyword evidence="26" id="KW-1185">Reference proteome</keyword>
<dbReference type="PROSITE" id="PS01011">
    <property type="entry name" value="FOLYLPOLYGLU_SYNT_1"/>
    <property type="match status" value="1"/>
</dbReference>
<comment type="function">
    <text evidence="2">Functions in two distinct reactions of the de novo folate biosynthetic pathway. Catalyzes the addition of a glutamate residue to dihydropteroate (7,8-dihydropteroate or H2Pte) to form dihydrofolate (7,8-dihydrofolate monoglutamate or H2Pte-Glu). Also catalyzes successive additions of L-glutamate to tetrahydrofolate or 10-formyltetrahydrofolate or 5,10-methylenetetrahydrofolate, leading to folylpolyglutamate derivatives.</text>
</comment>
<dbReference type="FunFam" id="3.40.1190.10:FF:000011">
    <property type="entry name" value="Folylpolyglutamate synthase/dihydrofolate synthase"/>
    <property type="match status" value="1"/>
</dbReference>
<organism evidence="25 26">
    <name type="scientific">Saprospira grandis (strain Lewin)</name>
    <dbReference type="NCBI Taxonomy" id="984262"/>
    <lineage>
        <taxon>Bacteria</taxon>
        <taxon>Pseudomonadati</taxon>
        <taxon>Bacteroidota</taxon>
        <taxon>Saprospiria</taxon>
        <taxon>Saprospirales</taxon>
        <taxon>Saprospiraceae</taxon>
        <taxon>Saprospira</taxon>
    </lineage>
</organism>
<feature type="domain" description="Mur ligase central" evidence="24">
    <location>
        <begin position="56"/>
        <end position="277"/>
    </location>
</feature>
<evidence type="ECO:0000256" key="22">
    <source>
        <dbReference type="PIRNR" id="PIRNR001563"/>
    </source>
</evidence>
<dbReference type="Gene3D" id="3.40.1190.10">
    <property type="entry name" value="Mur-like, catalytic domain"/>
    <property type="match status" value="1"/>
</dbReference>
<comment type="similarity">
    <text evidence="5 22">Belongs to the folylpolyglutamate synthase family.</text>
</comment>
<dbReference type="EC" id="6.3.2.12" evidence="6"/>
<evidence type="ECO:0000256" key="12">
    <source>
        <dbReference type="ARBA" id="ARBA00022840"/>
    </source>
</evidence>
<evidence type="ECO:0000256" key="17">
    <source>
        <dbReference type="ARBA" id="ARBA00032510"/>
    </source>
</evidence>
<comment type="cofactor">
    <cofactor evidence="1">
        <name>Mg(2+)</name>
        <dbReference type="ChEBI" id="CHEBI:18420"/>
    </cofactor>
</comment>
<comment type="catalytic activity">
    <reaction evidence="19">
        <text>10-formyltetrahydrofolyl-(gamma-L-Glu)(n) + L-glutamate + ATP = 10-formyltetrahydrofolyl-(gamma-L-Glu)(n+1) + ADP + phosphate + H(+)</text>
        <dbReference type="Rhea" id="RHEA:51904"/>
        <dbReference type="Rhea" id="RHEA-COMP:13088"/>
        <dbReference type="Rhea" id="RHEA-COMP:14300"/>
        <dbReference type="ChEBI" id="CHEBI:15378"/>
        <dbReference type="ChEBI" id="CHEBI:29985"/>
        <dbReference type="ChEBI" id="CHEBI:30616"/>
        <dbReference type="ChEBI" id="CHEBI:43474"/>
        <dbReference type="ChEBI" id="CHEBI:134413"/>
        <dbReference type="ChEBI" id="CHEBI:456216"/>
        <dbReference type="EC" id="6.3.2.17"/>
    </reaction>
</comment>
<name>H6L4Z5_SAPGL</name>
<evidence type="ECO:0000256" key="16">
    <source>
        <dbReference type="ARBA" id="ARBA00030592"/>
    </source>
</evidence>
<comment type="pathway">
    <text evidence="4">Cofactor biosynthesis; tetrahydrofolylpolyglutamate biosynthesis.</text>
</comment>
<dbReference type="PROSITE" id="PS01012">
    <property type="entry name" value="FOLYLPOLYGLU_SYNT_2"/>
    <property type="match status" value="1"/>
</dbReference>
<dbReference type="GO" id="GO:0046656">
    <property type="term" value="P:folic acid biosynthetic process"/>
    <property type="evidence" value="ECO:0007669"/>
    <property type="project" value="UniProtKB-KW"/>
</dbReference>
<evidence type="ECO:0000256" key="7">
    <source>
        <dbReference type="ARBA" id="ARBA00013025"/>
    </source>
</evidence>
<dbReference type="Gene3D" id="3.90.190.20">
    <property type="entry name" value="Mur ligase, C-terminal domain"/>
    <property type="match status" value="1"/>
</dbReference>
<evidence type="ECO:0000256" key="14">
    <source>
        <dbReference type="ARBA" id="ARBA00022909"/>
    </source>
</evidence>
<keyword evidence="11 22" id="KW-0547">Nucleotide-binding</keyword>
<dbReference type="PANTHER" id="PTHR11136">
    <property type="entry name" value="FOLYLPOLYGLUTAMATE SYNTHASE-RELATED"/>
    <property type="match status" value="1"/>
</dbReference>
<dbReference type="Pfam" id="PF08245">
    <property type="entry name" value="Mur_ligase_M"/>
    <property type="match status" value="1"/>
</dbReference>
<dbReference type="OrthoDB" id="9809356at2"/>
<evidence type="ECO:0000256" key="8">
    <source>
        <dbReference type="ARBA" id="ARBA00019357"/>
    </source>
</evidence>
<dbReference type="GO" id="GO:0004326">
    <property type="term" value="F:tetrahydrofolylpolyglutamate synthase activity"/>
    <property type="evidence" value="ECO:0007669"/>
    <property type="project" value="UniProtKB-EC"/>
</dbReference>
<dbReference type="PANTHER" id="PTHR11136:SF0">
    <property type="entry name" value="DIHYDROFOLATE SYNTHETASE-RELATED"/>
    <property type="match status" value="1"/>
</dbReference>
<dbReference type="SUPFAM" id="SSF53244">
    <property type="entry name" value="MurD-like peptide ligases, peptide-binding domain"/>
    <property type="match status" value="1"/>
</dbReference>
<dbReference type="STRING" id="984262.SGRA_0122"/>
<proteinExistence type="inferred from homology"/>
<evidence type="ECO:0000313" key="26">
    <source>
        <dbReference type="Proteomes" id="UP000007519"/>
    </source>
</evidence>
<dbReference type="eggNOG" id="COG0285">
    <property type="taxonomic scope" value="Bacteria"/>
</dbReference>
<comment type="catalytic activity">
    <reaction evidence="20">
        <text>(6R)-5,10-methylenetetrahydrofolyl-(gamma-L-Glu)(n) + L-glutamate + ATP = (6R)-5,10-methylenetetrahydrofolyl-(gamma-L-Glu)(n+1) + ADP + phosphate + H(+)</text>
        <dbReference type="Rhea" id="RHEA:51912"/>
        <dbReference type="Rhea" id="RHEA-COMP:13257"/>
        <dbReference type="Rhea" id="RHEA-COMP:13258"/>
        <dbReference type="ChEBI" id="CHEBI:15378"/>
        <dbReference type="ChEBI" id="CHEBI:29985"/>
        <dbReference type="ChEBI" id="CHEBI:30616"/>
        <dbReference type="ChEBI" id="CHEBI:43474"/>
        <dbReference type="ChEBI" id="CHEBI:136572"/>
        <dbReference type="ChEBI" id="CHEBI:456216"/>
        <dbReference type="EC" id="6.3.2.17"/>
    </reaction>
</comment>
<evidence type="ECO:0000256" key="2">
    <source>
        <dbReference type="ARBA" id="ARBA00002714"/>
    </source>
</evidence>